<accession>A0ABN8N9I3</accession>
<comment type="cofactor">
    <cofactor evidence="1">
        <name>a divalent metal cation</name>
        <dbReference type="ChEBI" id="CHEBI:60240"/>
    </cofactor>
</comment>
<sequence>WSDQDWKENFRMSRVAFEYIAMELSPFISKRDTNFRKAISARQRLAVTLYRLADTASYRTIANLFAIGKSTVCEIVVQVCNAIVQFLLPRYIRLPQSAQEIRERIDESRDRAGFPQVVACVDGCHIPIKALQNNPEDYVNRKGFHSIVLQGLVDANYLFLDICVGWPGKVHDLARLFKKPHYDSVCDTINGVRVPPLILGDSAYPLQDWLMKPYVDRGNLSAEELQFNNLLSITRVVVENGYGRLKGRFPALAKRLDLNVNNCCTVIAACCVLHNFCEIMKEEFEEQWL</sequence>
<organism evidence="9 10">
    <name type="scientific">Porites lobata</name>
    <dbReference type="NCBI Taxonomy" id="104759"/>
    <lineage>
        <taxon>Eukaryota</taxon>
        <taxon>Metazoa</taxon>
        <taxon>Cnidaria</taxon>
        <taxon>Anthozoa</taxon>
        <taxon>Hexacorallia</taxon>
        <taxon>Scleractinia</taxon>
        <taxon>Fungiina</taxon>
        <taxon>Poritidae</taxon>
        <taxon>Porites</taxon>
    </lineage>
</organism>
<comment type="similarity">
    <text evidence="3">Belongs to the HARBI1 family.</text>
</comment>
<dbReference type="InterPro" id="IPR045249">
    <property type="entry name" value="HARBI1-like"/>
</dbReference>
<evidence type="ECO:0000313" key="9">
    <source>
        <dbReference type="EMBL" id="CAH3046151.1"/>
    </source>
</evidence>
<evidence type="ECO:0000256" key="3">
    <source>
        <dbReference type="ARBA" id="ARBA00006958"/>
    </source>
</evidence>
<keyword evidence="7" id="KW-0539">Nucleus</keyword>
<dbReference type="Pfam" id="PF13359">
    <property type="entry name" value="DDE_Tnp_4"/>
    <property type="match status" value="1"/>
</dbReference>
<comment type="caution">
    <text evidence="9">The sequence shown here is derived from an EMBL/GenBank/DDBJ whole genome shotgun (WGS) entry which is preliminary data.</text>
</comment>
<feature type="non-terminal residue" evidence="9">
    <location>
        <position position="1"/>
    </location>
</feature>
<evidence type="ECO:0000256" key="6">
    <source>
        <dbReference type="ARBA" id="ARBA00022801"/>
    </source>
</evidence>
<dbReference type="PANTHER" id="PTHR22930:SF85">
    <property type="entry name" value="GH03217P-RELATED"/>
    <property type="match status" value="1"/>
</dbReference>
<evidence type="ECO:0000256" key="1">
    <source>
        <dbReference type="ARBA" id="ARBA00001968"/>
    </source>
</evidence>
<keyword evidence="5" id="KW-0479">Metal-binding</keyword>
<evidence type="ECO:0000313" key="10">
    <source>
        <dbReference type="Proteomes" id="UP001159405"/>
    </source>
</evidence>
<feature type="domain" description="DDE Tnp4" evidence="8">
    <location>
        <begin position="121"/>
        <end position="275"/>
    </location>
</feature>
<dbReference type="PANTHER" id="PTHR22930">
    <property type="match status" value="1"/>
</dbReference>
<dbReference type="InterPro" id="IPR027806">
    <property type="entry name" value="HARBI1_dom"/>
</dbReference>
<reference evidence="9 10" key="1">
    <citation type="submission" date="2022-05" db="EMBL/GenBank/DDBJ databases">
        <authorList>
            <consortium name="Genoscope - CEA"/>
            <person name="William W."/>
        </authorList>
    </citation>
    <scope>NUCLEOTIDE SEQUENCE [LARGE SCALE GENOMIC DNA]</scope>
</reference>
<comment type="subcellular location">
    <subcellularLocation>
        <location evidence="2">Nucleus</location>
    </subcellularLocation>
</comment>
<evidence type="ECO:0000256" key="7">
    <source>
        <dbReference type="ARBA" id="ARBA00023242"/>
    </source>
</evidence>
<keyword evidence="4" id="KW-0540">Nuclease</keyword>
<evidence type="ECO:0000259" key="8">
    <source>
        <dbReference type="Pfam" id="PF13359"/>
    </source>
</evidence>
<keyword evidence="10" id="KW-1185">Reference proteome</keyword>
<evidence type="ECO:0000256" key="4">
    <source>
        <dbReference type="ARBA" id="ARBA00022722"/>
    </source>
</evidence>
<evidence type="ECO:0000256" key="2">
    <source>
        <dbReference type="ARBA" id="ARBA00004123"/>
    </source>
</evidence>
<keyword evidence="6" id="KW-0378">Hydrolase</keyword>
<proteinExistence type="inferred from homology"/>
<evidence type="ECO:0000256" key="5">
    <source>
        <dbReference type="ARBA" id="ARBA00022723"/>
    </source>
</evidence>
<dbReference type="EMBL" id="CALNXK010000014">
    <property type="protein sequence ID" value="CAH3046151.1"/>
    <property type="molecule type" value="Genomic_DNA"/>
</dbReference>
<gene>
    <name evidence="9" type="ORF">PLOB_00008401</name>
</gene>
<name>A0ABN8N9I3_9CNID</name>
<protein>
    <recommendedName>
        <fullName evidence="8">DDE Tnp4 domain-containing protein</fullName>
    </recommendedName>
</protein>
<feature type="non-terminal residue" evidence="9">
    <location>
        <position position="289"/>
    </location>
</feature>
<dbReference type="Proteomes" id="UP001159405">
    <property type="component" value="Unassembled WGS sequence"/>
</dbReference>